<sequence>MKFSEHLVKWPTFTVQLACLCKKPNVVLLYMLQFQGNRDIRVELLKTIAVESVISPFFDVSPAWLEYSFCSNFLWVTGYVDLKSKQANNTSRPYSNKADFAKKQSFLEFSETSSGEPQELALSESIPKPDEKLAKETSSFSHYNKKGQYVGCLACIDVFNPPSKVQFSDNDYQTHPGVHQERIQKFLSNEQGIHTWPKMLPELLDHYINETLIASLYNRGKLSGPLPPSCSEAALKSKLFFDQHYITFDNIAFIKGWLFLLFSLNTRIHIQIYILFVLSQRGMNWLKPDFIYQTVDVPTSAVSTSFIGRMVFSGNDAVLVGGSNTGELYFWKRADASAFGTRARGNSSATTTDNEADTDDDLPLSDSALPNLSNSNPTS</sequence>
<organism evidence="2 3">
    <name type="scientific">Reticulomyxa filosa</name>
    <dbReference type="NCBI Taxonomy" id="46433"/>
    <lineage>
        <taxon>Eukaryota</taxon>
        <taxon>Sar</taxon>
        <taxon>Rhizaria</taxon>
        <taxon>Retaria</taxon>
        <taxon>Foraminifera</taxon>
        <taxon>Monothalamids</taxon>
        <taxon>Reticulomyxidae</taxon>
        <taxon>Reticulomyxa</taxon>
    </lineage>
</organism>
<evidence type="ECO:0000313" key="2">
    <source>
        <dbReference type="EMBL" id="ETO26190.1"/>
    </source>
</evidence>
<dbReference type="AlphaFoldDB" id="X6NIN6"/>
<feature type="compositionally biased region" description="Acidic residues" evidence="1">
    <location>
        <begin position="354"/>
        <end position="363"/>
    </location>
</feature>
<reference evidence="2 3" key="1">
    <citation type="journal article" date="2013" name="Curr. Biol.">
        <title>The Genome of the Foraminiferan Reticulomyxa filosa.</title>
        <authorList>
            <person name="Glockner G."/>
            <person name="Hulsmann N."/>
            <person name="Schleicher M."/>
            <person name="Noegel A.A."/>
            <person name="Eichinger L."/>
            <person name="Gallinger C."/>
            <person name="Pawlowski J."/>
            <person name="Sierra R."/>
            <person name="Euteneuer U."/>
            <person name="Pillet L."/>
            <person name="Moustafa A."/>
            <person name="Platzer M."/>
            <person name="Groth M."/>
            <person name="Szafranski K."/>
            <person name="Schliwa M."/>
        </authorList>
    </citation>
    <scope>NUCLEOTIDE SEQUENCE [LARGE SCALE GENOMIC DNA]</scope>
</reference>
<feature type="compositionally biased region" description="Low complexity" evidence="1">
    <location>
        <begin position="364"/>
        <end position="379"/>
    </location>
</feature>
<name>X6NIN6_RETFI</name>
<evidence type="ECO:0000313" key="3">
    <source>
        <dbReference type="Proteomes" id="UP000023152"/>
    </source>
</evidence>
<feature type="region of interest" description="Disordered" evidence="1">
    <location>
        <begin position="342"/>
        <end position="379"/>
    </location>
</feature>
<evidence type="ECO:0000256" key="1">
    <source>
        <dbReference type="SAM" id="MobiDB-lite"/>
    </source>
</evidence>
<proteinExistence type="predicted"/>
<accession>X6NIN6</accession>
<dbReference type="Proteomes" id="UP000023152">
    <property type="component" value="Unassembled WGS sequence"/>
</dbReference>
<keyword evidence="3" id="KW-1185">Reference proteome</keyword>
<protein>
    <submittedName>
        <fullName evidence="2">Uncharacterized protein</fullName>
    </submittedName>
</protein>
<comment type="caution">
    <text evidence="2">The sequence shown here is derived from an EMBL/GenBank/DDBJ whole genome shotgun (WGS) entry which is preliminary data.</text>
</comment>
<dbReference type="EMBL" id="ASPP01008026">
    <property type="protein sequence ID" value="ETO26190.1"/>
    <property type="molecule type" value="Genomic_DNA"/>
</dbReference>
<feature type="non-terminal residue" evidence="2">
    <location>
        <position position="379"/>
    </location>
</feature>
<gene>
    <name evidence="2" type="ORF">RFI_10947</name>
</gene>